<dbReference type="InParanoid" id="G0N2E0"/>
<keyword evidence="2" id="KW-1185">Reference proteome</keyword>
<gene>
    <name evidence="1" type="ORF">CAEBREN_04380</name>
</gene>
<dbReference type="AlphaFoldDB" id="G0N2E0"/>
<sequence>MFGFNFSVVKSIEKELAEHPEYQASLKSHLEGKGPVSDYFGPLALGGEDRLNALNIYQSFVDAVKNTTDQQQKAFSTFLKEYISMDQSSKTTFEEVMTTDMTREKCWSIWRNQSISQKAIEMVKLVNLLDEEFGIKTCLANVIELKNTVKLSKYWNQHPALENLNTLFPVDQKFIDVLQTMLTDTKDLTRVSVQHLLKTLRLFVHDNLKFVEIFETIQTLHGINLEPVWKMIKQFLEFSDENRKNYIEMNFEDVSLKSLGDFFKTIQKVPNVAKEFEETFMKPNEQWNKEQMEKLLDLLKVLEKSKYSEEVDHAFDENVSEEEYLLDPKLLDFNFEVIQAIENNLMEHPDLESSLMSQLKNEQVKNYFTRIDKKYRAHVLLNYATFFIPMVKSYTKSQLDAISKFFKEYPSFKNSNKVSFGNVLTTNATRYECWDLWKSQKVSNEIEKMVKLVKMFEKEFGIKTCFSKVIDIRDIAQLSEFWNRISDFKQDYLTSMVPVNEIFKDTLQVMLTDTKNPSRSSYRHFLKTVRGSVNTRMDSLYQFISRVFVLHSSNYEPLWIAINQFFEYSEDQRKEYIDLHFADSNSSLAQFFKTILPTSADDYDVSLLKPYDQWNDEQMEGIYHIVFEIYWKQYELGDEKSQRTLEMVERVLEDNVSYKECEDAWNFKKDDDFAKKLRKVIGYLDDNFGKMSCETMPPLPSPGKVNLPV</sequence>
<dbReference type="Proteomes" id="UP000008068">
    <property type="component" value="Unassembled WGS sequence"/>
</dbReference>
<organism evidence="2">
    <name type="scientific">Caenorhabditis brenneri</name>
    <name type="common">Nematode worm</name>
    <dbReference type="NCBI Taxonomy" id="135651"/>
    <lineage>
        <taxon>Eukaryota</taxon>
        <taxon>Metazoa</taxon>
        <taxon>Ecdysozoa</taxon>
        <taxon>Nematoda</taxon>
        <taxon>Chromadorea</taxon>
        <taxon>Rhabditida</taxon>
        <taxon>Rhabditina</taxon>
        <taxon>Rhabditomorpha</taxon>
        <taxon>Rhabditoidea</taxon>
        <taxon>Rhabditidae</taxon>
        <taxon>Peloderinae</taxon>
        <taxon>Caenorhabditis</taxon>
    </lineage>
</organism>
<dbReference type="EMBL" id="GL379830">
    <property type="protein sequence ID" value="EGT50789.1"/>
    <property type="molecule type" value="Genomic_DNA"/>
</dbReference>
<name>G0N2E0_CAEBE</name>
<reference evidence="2" key="1">
    <citation type="submission" date="2011-07" db="EMBL/GenBank/DDBJ databases">
        <authorList>
            <consortium name="Caenorhabditis brenneri Sequencing and Analysis Consortium"/>
            <person name="Wilson R.K."/>
        </authorList>
    </citation>
    <scope>NUCLEOTIDE SEQUENCE [LARGE SCALE GENOMIC DNA]</scope>
    <source>
        <strain evidence="2">PB2801</strain>
    </source>
</reference>
<protein>
    <submittedName>
        <fullName evidence="1">Uncharacterized protein</fullName>
    </submittedName>
</protein>
<evidence type="ECO:0000313" key="2">
    <source>
        <dbReference type="Proteomes" id="UP000008068"/>
    </source>
</evidence>
<accession>G0N2E0</accession>
<evidence type="ECO:0000313" key="1">
    <source>
        <dbReference type="EMBL" id="EGT50789.1"/>
    </source>
</evidence>
<proteinExistence type="predicted"/>
<dbReference type="HOGENOM" id="CLU_389454_0_0_1"/>